<protein>
    <submittedName>
        <fullName evidence="1">Uncharacterized protein</fullName>
    </submittedName>
</protein>
<evidence type="ECO:0000313" key="1">
    <source>
        <dbReference type="EMBL" id="TKW26789.1"/>
    </source>
</evidence>
<evidence type="ECO:0000313" key="2">
    <source>
        <dbReference type="Proteomes" id="UP000298652"/>
    </source>
</evidence>
<dbReference type="EMBL" id="CM016554">
    <property type="protein sequence ID" value="TKW26789.1"/>
    <property type="molecule type" value="Genomic_DNA"/>
</dbReference>
<dbReference type="Proteomes" id="UP000298652">
    <property type="component" value="Chromosome 3"/>
</dbReference>
<name>A0A4U6VHA6_SETVI</name>
<organism evidence="1 2">
    <name type="scientific">Setaria viridis</name>
    <name type="common">Green bristlegrass</name>
    <name type="synonym">Setaria italica subsp. viridis</name>
    <dbReference type="NCBI Taxonomy" id="4556"/>
    <lineage>
        <taxon>Eukaryota</taxon>
        <taxon>Viridiplantae</taxon>
        <taxon>Streptophyta</taxon>
        <taxon>Embryophyta</taxon>
        <taxon>Tracheophyta</taxon>
        <taxon>Spermatophyta</taxon>
        <taxon>Magnoliopsida</taxon>
        <taxon>Liliopsida</taxon>
        <taxon>Poales</taxon>
        <taxon>Poaceae</taxon>
        <taxon>PACMAD clade</taxon>
        <taxon>Panicoideae</taxon>
        <taxon>Panicodae</taxon>
        <taxon>Paniceae</taxon>
        <taxon>Cenchrinae</taxon>
        <taxon>Setaria</taxon>
    </lineage>
</organism>
<dbReference type="Gene3D" id="3.40.50.720">
    <property type="entry name" value="NAD(P)-binding Rossmann-like Domain"/>
    <property type="match status" value="1"/>
</dbReference>
<gene>
    <name evidence="1" type="ORF">SEVIR_3G214325v2</name>
</gene>
<reference evidence="1" key="1">
    <citation type="submission" date="2019-03" db="EMBL/GenBank/DDBJ databases">
        <title>WGS assembly of Setaria viridis.</title>
        <authorList>
            <person name="Huang P."/>
            <person name="Jenkins J."/>
            <person name="Grimwood J."/>
            <person name="Barry K."/>
            <person name="Healey A."/>
            <person name="Mamidi S."/>
            <person name="Sreedasyam A."/>
            <person name="Shu S."/>
            <person name="Feldman M."/>
            <person name="Wu J."/>
            <person name="Yu Y."/>
            <person name="Chen C."/>
            <person name="Johnson J."/>
            <person name="Rokhsar D."/>
            <person name="Baxter I."/>
            <person name="Schmutz J."/>
            <person name="Brutnell T."/>
            <person name="Kellogg E."/>
        </authorList>
    </citation>
    <scope>NUCLEOTIDE SEQUENCE [LARGE SCALE GENOMIC DNA]</scope>
</reference>
<proteinExistence type="predicted"/>
<accession>A0A4U6VHA6</accession>
<dbReference type="Gramene" id="TKW26789">
    <property type="protein sequence ID" value="TKW26789"/>
    <property type="gene ID" value="SEVIR_3G214325v2"/>
</dbReference>
<sequence length="114" mass="12866">MKGRRDTGYCTSSGRRVRPTSALTGITPCCELWDRAQSYWERILRGQGPAQAQDLRDSLAEAKSDIVVKVSSSLLWTIYQPWCMELSVYMNTKLTERCTTGSNDLSSTRHQTSL</sequence>
<keyword evidence="2" id="KW-1185">Reference proteome</keyword>
<dbReference type="AlphaFoldDB" id="A0A4U6VHA6"/>